<keyword evidence="1 4" id="KW-0963">Cytoplasm</keyword>
<comment type="catalytic activity">
    <reaction evidence="4">
        <text>N-terminal L-lysyl-[protein] + L-leucyl-tRNA(Leu) = N-terminal L-leucyl-L-lysyl-[protein] + tRNA(Leu) + H(+)</text>
        <dbReference type="Rhea" id="RHEA:12340"/>
        <dbReference type="Rhea" id="RHEA-COMP:9613"/>
        <dbReference type="Rhea" id="RHEA-COMP:9622"/>
        <dbReference type="Rhea" id="RHEA-COMP:12670"/>
        <dbReference type="Rhea" id="RHEA-COMP:12671"/>
        <dbReference type="ChEBI" id="CHEBI:15378"/>
        <dbReference type="ChEBI" id="CHEBI:65249"/>
        <dbReference type="ChEBI" id="CHEBI:78442"/>
        <dbReference type="ChEBI" id="CHEBI:78494"/>
        <dbReference type="ChEBI" id="CHEBI:133043"/>
        <dbReference type="EC" id="2.3.2.6"/>
    </reaction>
</comment>
<keyword evidence="2 4" id="KW-0808">Transferase</keyword>
<dbReference type="EC" id="2.3.2.6" evidence="4"/>
<dbReference type="PANTHER" id="PTHR30098">
    <property type="entry name" value="LEUCYL/PHENYLALANYL-TRNA--PROTEIN TRANSFERASE"/>
    <property type="match status" value="1"/>
</dbReference>
<evidence type="ECO:0000256" key="4">
    <source>
        <dbReference type="HAMAP-Rule" id="MF_00688"/>
    </source>
</evidence>
<dbReference type="InterPro" id="IPR016181">
    <property type="entry name" value="Acyl_CoA_acyltransferase"/>
</dbReference>
<name>A0A4T0UVH5_9NEIS</name>
<dbReference type="InterPro" id="IPR042221">
    <property type="entry name" value="Leu/Phe-tRNA_Trfase_N"/>
</dbReference>
<dbReference type="SUPFAM" id="SSF55729">
    <property type="entry name" value="Acyl-CoA N-acyltransferases (Nat)"/>
    <property type="match status" value="1"/>
</dbReference>
<keyword evidence="6" id="KW-1185">Reference proteome</keyword>
<dbReference type="GO" id="GO:0030163">
    <property type="term" value="P:protein catabolic process"/>
    <property type="evidence" value="ECO:0007669"/>
    <property type="project" value="UniProtKB-UniRule"/>
</dbReference>
<comment type="subcellular location">
    <subcellularLocation>
        <location evidence="4">Cytoplasm</location>
    </subcellularLocation>
</comment>
<dbReference type="GO" id="GO:0005737">
    <property type="term" value="C:cytoplasm"/>
    <property type="evidence" value="ECO:0007669"/>
    <property type="project" value="UniProtKB-SubCell"/>
</dbReference>
<dbReference type="RefSeq" id="WP_136552877.1">
    <property type="nucleotide sequence ID" value="NZ_STGJ01000008.1"/>
</dbReference>
<dbReference type="InterPro" id="IPR042203">
    <property type="entry name" value="Leu/Phe-tRNA_Trfase_C"/>
</dbReference>
<comment type="similarity">
    <text evidence="4">Belongs to the L/F-transferase family.</text>
</comment>
<dbReference type="Gene3D" id="3.40.630.70">
    <property type="entry name" value="Leucyl/phenylalanyl-tRNA-protein transferase, C-terminal domain"/>
    <property type="match status" value="1"/>
</dbReference>
<dbReference type="AlphaFoldDB" id="A0A4T0UVH5"/>
<dbReference type="NCBIfam" id="TIGR00667">
    <property type="entry name" value="aat"/>
    <property type="match status" value="1"/>
</dbReference>
<dbReference type="Proteomes" id="UP000308891">
    <property type="component" value="Unassembled WGS sequence"/>
</dbReference>
<dbReference type="Gene3D" id="3.30.70.3550">
    <property type="entry name" value="Leucyl/phenylalanyl-tRNA-protein transferase, N-terminal domain"/>
    <property type="match status" value="1"/>
</dbReference>
<evidence type="ECO:0000313" key="6">
    <source>
        <dbReference type="Proteomes" id="UP000308891"/>
    </source>
</evidence>
<dbReference type="PANTHER" id="PTHR30098:SF2">
    <property type="entry name" value="LEUCYL_PHENYLALANYL-TRNA--PROTEIN TRANSFERASE"/>
    <property type="match status" value="1"/>
</dbReference>
<dbReference type="GO" id="GO:0008914">
    <property type="term" value="F:leucyl-tRNA--protein transferase activity"/>
    <property type="evidence" value="ECO:0007669"/>
    <property type="project" value="UniProtKB-UniRule"/>
</dbReference>
<reference evidence="5 6" key="1">
    <citation type="submission" date="2019-04" db="EMBL/GenBank/DDBJ databases">
        <title>Crenobacter sp. nov.</title>
        <authorList>
            <person name="Shi S."/>
        </authorList>
    </citation>
    <scope>NUCLEOTIDE SEQUENCE [LARGE SCALE GENOMIC DNA]</scope>
    <source>
        <strain evidence="5 6">GY 70310</strain>
    </source>
</reference>
<sequence>MIPWLGLSPAFPPVDTAQEDPDGLLAAGGELTLPWLARAYGQGIFPWFSRGEPILWWSPSERMVLLPGQLKVSRSLDKTLRNRAYEVRCDSAFESVIRACAGAPREGQGGTWIVDEMVDAYVALHRAGHAHSFETWMDGELVGGLYGVAFGRMFYGESMFHRARDASKIAFVHMARHLEANGFAMIDCQFHTPHLASLGASLVSRQRFVAALAGLVAQPQPAGLWHYGYRNEPS</sequence>
<proteinExistence type="inferred from homology"/>
<evidence type="ECO:0000256" key="1">
    <source>
        <dbReference type="ARBA" id="ARBA00022490"/>
    </source>
</evidence>
<evidence type="ECO:0000256" key="3">
    <source>
        <dbReference type="ARBA" id="ARBA00023315"/>
    </source>
</evidence>
<comment type="function">
    <text evidence="4">Functions in the N-end rule pathway of protein degradation where it conjugates Leu, Phe and, less efficiently, Met from aminoacyl-tRNAs to the N-termini of proteins containing an N-terminal arginine or lysine.</text>
</comment>
<evidence type="ECO:0000256" key="2">
    <source>
        <dbReference type="ARBA" id="ARBA00022679"/>
    </source>
</evidence>
<comment type="caution">
    <text evidence="5">The sequence shown here is derived from an EMBL/GenBank/DDBJ whole genome shotgun (WGS) entry which is preliminary data.</text>
</comment>
<dbReference type="HAMAP" id="MF_00688">
    <property type="entry name" value="Leu_Phe_trans"/>
    <property type="match status" value="1"/>
</dbReference>
<dbReference type="InterPro" id="IPR004616">
    <property type="entry name" value="Leu/Phe-tRNA_Trfase"/>
</dbReference>
<dbReference type="FunFam" id="3.40.630.70:FF:000001">
    <property type="entry name" value="Leucyl/phenylalanyl-tRNA--protein transferase"/>
    <property type="match status" value="1"/>
</dbReference>
<comment type="catalytic activity">
    <reaction evidence="4">
        <text>N-terminal L-arginyl-[protein] + L-leucyl-tRNA(Leu) = N-terminal L-leucyl-L-arginyl-[protein] + tRNA(Leu) + H(+)</text>
        <dbReference type="Rhea" id="RHEA:50416"/>
        <dbReference type="Rhea" id="RHEA-COMP:9613"/>
        <dbReference type="Rhea" id="RHEA-COMP:9622"/>
        <dbReference type="Rhea" id="RHEA-COMP:12672"/>
        <dbReference type="Rhea" id="RHEA-COMP:12673"/>
        <dbReference type="ChEBI" id="CHEBI:15378"/>
        <dbReference type="ChEBI" id="CHEBI:64719"/>
        <dbReference type="ChEBI" id="CHEBI:78442"/>
        <dbReference type="ChEBI" id="CHEBI:78494"/>
        <dbReference type="ChEBI" id="CHEBI:133044"/>
        <dbReference type="EC" id="2.3.2.6"/>
    </reaction>
</comment>
<dbReference type="OrthoDB" id="9790282at2"/>
<dbReference type="EMBL" id="STGJ01000008">
    <property type="protein sequence ID" value="TIC83069.1"/>
    <property type="molecule type" value="Genomic_DNA"/>
</dbReference>
<dbReference type="Pfam" id="PF03588">
    <property type="entry name" value="Leu_Phe_trans"/>
    <property type="match status" value="1"/>
</dbReference>
<keyword evidence="3 4" id="KW-0012">Acyltransferase</keyword>
<gene>
    <name evidence="4" type="primary">aat</name>
    <name evidence="5" type="ORF">E5K04_08205</name>
</gene>
<protein>
    <recommendedName>
        <fullName evidence="4">Leucyl/phenylalanyl-tRNA--protein transferase</fullName>
        <ecNumber evidence="4">2.3.2.6</ecNumber>
    </recommendedName>
    <alternativeName>
        <fullName evidence="4">L/F-transferase</fullName>
    </alternativeName>
    <alternativeName>
        <fullName evidence="4">Leucyltransferase</fullName>
    </alternativeName>
    <alternativeName>
        <fullName evidence="4">Phenyalanyltransferase</fullName>
    </alternativeName>
</protein>
<organism evidence="5 6">
    <name type="scientific">Crenobacter intestini</name>
    <dbReference type="NCBI Taxonomy" id="2563443"/>
    <lineage>
        <taxon>Bacteria</taxon>
        <taxon>Pseudomonadati</taxon>
        <taxon>Pseudomonadota</taxon>
        <taxon>Betaproteobacteria</taxon>
        <taxon>Neisseriales</taxon>
        <taxon>Neisseriaceae</taxon>
        <taxon>Crenobacter</taxon>
    </lineage>
</organism>
<comment type="catalytic activity">
    <reaction evidence="4">
        <text>L-phenylalanyl-tRNA(Phe) + an N-terminal L-alpha-aminoacyl-[protein] = an N-terminal L-phenylalanyl-L-alpha-aminoacyl-[protein] + tRNA(Phe)</text>
        <dbReference type="Rhea" id="RHEA:43632"/>
        <dbReference type="Rhea" id="RHEA-COMP:9668"/>
        <dbReference type="Rhea" id="RHEA-COMP:9699"/>
        <dbReference type="Rhea" id="RHEA-COMP:10636"/>
        <dbReference type="Rhea" id="RHEA-COMP:10637"/>
        <dbReference type="ChEBI" id="CHEBI:78442"/>
        <dbReference type="ChEBI" id="CHEBI:78531"/>
        <dbReference type="ChEBI" id="CHEBI:78597"/>
        <dbReference type="ChEBI" id="CHEBI:83561"/>
        <dbReference type="EC" id="2.3.2.6"/>
    </reaction>
</comment>
<accession>A0A4T0UVH5</accession>
<evidence type="ECO:0000313" key="5">
    <source>
        <dbReference type="EMBL" id="TIC83069.1"/>
    </source>
</evidence>